<keyword evidence="5" id="KW-0804">Transcription</keyword>
<gene>
    <name evidence="8" type="ORF">PV04_04366</name>
</gene>
<evidence type="ECO:0000256" key="6">
    <source>
        <dbReference type="ARBA" id="ARBA00023242"/>
    </source>
</evidence>
<dbReference type="SMART" id="SM00066">
    <property type="entry name" value="GAL4"/>
    <property type="match status" value="1"/>
</dbReference>
<dbReference type="PROSITE" id="PS50048">
    <property type="entry name" value="ZN2_CY6_FUNGAL_2"/>
    <property type="match status" value="1"/>
</dbReference>
<keyword evidence="2" id="KW-0479">Metal-binding</keyword>
<dbReference type="HOGENOM" id="CLU_011455_3_1_1"/>
<dbReference type="InterPro" id="IPR051089">
    <property type="entry name" value="prtT"/>
</dbReference>
<evidence type="ECO:0000256" key="5">
    <source>
        <dbReference type="ARBA" id="ARBA00023163"/>
    </source>
</evidence>
<keyword evidence="3" id="KW-0805">Transcription regulation</keyword>
<dbReference type="GO" id="GO:0006351">
    <property type="term" value="P:DNA-templated transcription"/>
    <property type="evidence" value="ECO:0007669"/>
    <property type="project" value="InterPro"/>
</dbReference>
<sequence length="620" mass="69783">MARRRPVKACTECKQVKLRCDASESFPRPCARCVRRDLVCVIDSSFKRTPARLRLQNVTNELRQLKQSLHASKHDAGKAESCFTDPVVEDADSSSQQLSPTGRPVLDSPFWSTEGDDGLSQLQEVKLEDCLFQGHELRDLFSLYYIAFHPHLPIVDTRISARALQETSPFLFWTILFTASRHHKEYVMRANQLTVPYSNLLGRTVLRTPHSLHTIQAILIMCMWPLPVMYQPEDPSLMYSAIAMQASHYLGLHRSVGSSSRSLAVLPQDDQQAMSRTWLGCFAIHTALSIAHGNPPMVKSPNELGVVDANLEKHQIPQRLAFEVEVQRCMAKYHDCVVGGADPSVHETLVQMCDQELNSVVDRYRNSMDAYLALHHNTTQLHLYTLALLRMKSGLGQTGHPDIKGHVTRYQKLGMLAAHRLIDIYCGDISSPDTRLIDVYRALPKHFFVGVLLATFFLLRYFVLNPACQGEQKTESRNKVLMVHAKLKEFTSHQFAEPGRAAAVIEVLCRHGEVQVSDTSEEIDDRGVASISWSALIAAANIRGKRNLKTTWLQKINPSSPDLRSDKQQSATPEVASYGNSNLESFEQDCPIPDNIWDQSFLQMLDFSAYDLESSAIDNL</sequence>
<evidence type="ECO:0000313" key="8">
    <source>
        <dbReference type="EMBL" id="KIW68418.1"/>
    </source>
</evidence>
<dbReference type="InterPro" id="IPR036864">
    <property type="entry name" value="Zn2-C6_fun-type_DNA-bd_sf"/>
</dbReference>
<proteinExistence type="predicted"/>
<reference evidence="8 9" key="1">
    <citation type="submission" date="2015-01" db="EMBL/GenBank/DDBJ databases">
        <title>The Genome Sequence of Capronia semiimmersa CBS27337.</title>
        <authorList>
            <consortium name="The Broad Institute Genomics Platform"/>
            <person name="Cuomo C."/>
            <person name="de Hoog S."/>
            <person name="Gorbushina A."/>
            <person name="Stielow B."/>
            <person name="Teixiera M."/>
            <person name="Abouelleil A."/>
            <person name="Chapman S.B."/>
            <person name="Priest M."/>
            <person name="Young S.K."/>
            <person name="Wortman J."/>
            <person name="Nusbaum C."/>
            <person name="Birren B."/>
        </authorList>
    </citation>
    <scope>NUCLEOTIDE SEQUENCE [LARGE SCALE GENOMIC DNA]</scope>
    <source>
        <strain evidence="8 9">CBS 27337</strain>
    </source>
</reference>
<dbReference type="InterPro" id="IPR001138">
    <property type="entry name" value="Zn2Cys6_DnaBD"/>
</dbReference>
<dbReference type="CDD" id="cd00067">
    <property type="entry name" value="GAL4"/>
    <property type="match status" value="1"/>
</dbReference>
<evidence type="ECO:0000256" key="4">
    <source>
        <dbReference type="ARBA" id="ARBA00023125"/>
    </source>
</evidence>
<evidence type="ECO:0000256" key="2">
    <source>
        <dbReference type="ARBA" id="ARBA00022723"/>
    </source>
</evidence>
<evidence type="ECO:0000256" key="1">
    <source>
        <dbReference type="ARBA" id="ARBA00004123"/>
    </source>
</evidence>
<dbReference type="PROSITE" id="PS00463">
    <property type="entry name" value="ZN2_CY6_FUNGAL_1"/>
    <property type="match status" value="1"/>
</dbReference>
<dbReference type="GO" id="GO:0005634">
    <property type="term" value="C:nucleus"/>
    <property type="evidence" value="ECO:0007669"/>
    <property type="project" value="UniProtKB-SubCell"/>
</dbReference>
<dbReference type="GO" id="GO:0000981">
    <property type="term" value="F:DNA-binding transcription factor activity, RNA polymerase II-specific"/>
    <property type="evidence" value="ECO:0007669"/>
    <property type="project" value="InterPro"/>
</dbReference>
<dbReference type="EMBL" id="KN846958">
    <property type="protein sequence ID" value="KIW68418.1"/>
    <property type="molecule type" value="Genomic_DNA"/>
</dbReference>
<dbReference type="EMBL" id="KN846958">
    <property type="protein sequence ID" value="KIW68417.1"/>
    <property type="molecule type" value="Genomic_DNA"/>
</dbReference>
<protein>
    <recommendedName>
        <fullName evidence="7">Zn(2)-C6 fungal-type domain-containing protein</fullName>
    </recommendedName>
</protein>
<organism evidence="8 9">
    <name type="scientific">Phialophora macrospora</name>
    <dbReference type="NCBI Taxonomy" id="1851006"/>
    <lineage>
        <taxon>Eukaryota</taxon>
        <taxon>Fungi</taxon>
        <taxon>Dikarya</taxon>
        <taxon>Ascomycota</taxon>
        <taxon>Pezizomycotina</taxon>
        <taxon>Eurotiomycetes</taxon>
        <taxon>Chaetothyriomycetidae</taxon>
        <taxon>Chaetothyriales</taxon>
        <taxon>Herpotrichiellaceae</taxon>
        <taxon>Phialophora</taxon>
    </lineage>
</organism>
<evidence type="ECO:0000313" key="9">
    <source>
        <dbReference type="Proteomes" id="UP000054266"/>
    </source>
</evidence>
<keyword evidence="9" id="KW-1185">Reference proteome</keyword>
<dbReference type="STRING" id="5601.A0A0D2FJX3"/>
<dbReference type="GO" id="GO:0000976">
    <property type="term" value="F:transcription cis-regulatory region binding"/>
    <property type="evidence" value="ECO:0007669"/>
    <property type="project" value="TreeGrafter"/>
</dbReference>
<comment type="subcellular location">
    <subcellularLocation>
        <location evidence="1">Nucleus</location>
    </subcellularLocation>
</comment>
<dbReference type="Proteomes" id="UP000054266">
    <property type="component" value="Unassembled WGS sequence"/>
</dbReference>
<feature type="domain" description="Zn(2)-C6 fungal-type" evidence="7">
    <location>
        <begin position="9"/>
        <end position="42"/>
    </location>
</feature>
<dbReference type="AlphaFoldDB" id="A0A0D2FJX3"/>
<dbReference type="PANTHER" id="PTHR31845">
    <property type="entry name" value="FINGER DOMAIN PROTEIN, PUTATIVE-RELATED"/>
    <property type="match status" value="1"/>
</dbReference>
<accession>A0A0D2FJX3</accession>
<dbReference type="InterPro" id="IPR007219">
    <property type="entry name" value="XnlR_reg_dom"/>
</dbReference>
<evidence type="ECO:0000259" key="7">
    <source>
        <dbReference type="PROSITE" id="PS50048"/>
    </source>
</evidence>
<name>A0A0D2FJX3_9EURO</name>
<keyword evidence="4" id="KW-0238">DNA-binding</keyword>
<evidence type="ECO:0000256" key="3">
    <source>
        <dbReference type="ARBA" id="ARBA00023015"/>
    </source>
</evidence>
<dbReference type="SUPFAM" id="SSF57701">
    <property type="entry name" value="Zn2/Cys6 DNA-binding domain"/>
    <property type="match status" value="1"/>
</dbReference>
<dbReference type="Pfam" id="PF04082">
    <property type="entry name" value="Fungal_trans"/>
    <property type="match status" value="1"/>
</dbReference>
<dbReference type="PANTHER" id="PTHR31845:SF21">
    <property type="entry name" value="REGULATORY PROTEIN LEU3"/>
    <property type="match status" value="1"/>
</dbReference>
<dbReference type="Pfam" id="PF00172">
    <property type="entry name" value="Zn_clus"/>
    <property type="match status" value="1"/>
</dbReference>
<dbReference type="Gene3D" id="4.10.240.10">
    <property type="entry name" value="Zn(2)-C6 fungal-type DNA-binding domain"/>
    <property type="match status" value="1"/>
</dbReference>
<dbReference type="GO" id="GO:0008270">
    <property type="term" value="F:zinc ion binding"/>
    <property type="evidence" value="ECO:0007669"/>
    <property type="project" value="InterPro"/>
</dbReference>
<keyword evidence="6" id="KW-0539">Nucleus</keyword>
<dbReference type="CDD" id="cd12148">
    <property type="entry name" value="fungal_TF_MHR"/>
    <property type="match status" value="1"/>
</dbReference>